<evidence type="ECO:0000313" key="1">
    <source>
        <dbReference type="EMBL" id="MCW3477366.1"/>
    </source>
</evidence>
<proteinExistence type="predicted"/>
<evidence type="ECO:0000313" key="2">
    <source>
        <dbReference type="Proteomes" id="UP001165679"/>
    </source>
</evidence>
<accession>A0AA41YNX2</accession>
<sequence>MAHSFRITRSGGDLATAIGAVGTTLSKAVAVGVAAAAEGAKTDLRKQLQGSGYRFGRAVNAVRSTVYPRPPAHSPSAAATVFAAGDSADRFLSAFATGAVVTPKRGRALAIPLHDFRGFDRRLVGPNSSFWGGRLIFIPAAGYDRAASGTSLGGAKIGILASKIDAYSTGARWSRNSRARRSFSRQLASSLIPQFLLVSVARMPKILSLDDVLNTWADRMPDLAARAAEILDA</sequence>
<organism evidence="1 2">
    <name type="scientific">Limobrevibacterium gyesilva</name>
    <dbReference type="NCBI Taxonomy" id="2991712"/>
    <lineage>
        <taxon>Bacteria</taxon>
        <taxon>Pseudomonadati</taxon>
        <taxon>Pseudomonadota</taxon>
        <taxon>Alphaproteobacteria</taxon>
        <taxon>Acetobacterales</taxon>
        <taxon>Acetobacteraceae</taxon>
        <taxon>Limobrevibacterium</taxon>
    </lineage>
</organism>
<protein>
    <submittedName>
        <fullName evidence="1">DUF6441 family protein</fullName>
    </submittedName>
</protein>
<keyword evidence="2" id="KW-1185">Reference proteome</keyword>
<gene>
    <name evidence="1" type="ORF">OL599_22615</name>
</gene>
<reference evidence="1" key="2">
    <citation type="submission" date="2022-10" db="EMBL/GenBank/DDBJ databases">
        <authorList>
            <person name="Trinh H.N."/>
        </authorList>
    </citation>
    <scope>NUCLEOTIDE SEQUENCE</scope>
    <source>
        <strain evidence="1">RN2-1</strain>
    </source>
</reference>
<dbReference type="Proteomes" id="UP001165679">
    <property type="component" value="Unassembled WGS sequence"/>
</dbReference>
<dbReference type="AlphaFoldDB" id="A0AA41YNX2"/>
<reference evidence="1" key="1">
    <citation type="submission" date="2022-09" db="EMBL/GenBank/DDBJ databases">
        <title>Rhodovastum sp. nov. RN2-1 isolated from soil in Seongnam, South Korea.</title>
        <authorList>
            <person name="Le N.T."/>
        </authorList>
    </citation>
    <scope>NUCLEOTIDE SEQUENCE</scope>
    <source>
        <strain evidence="1">RN2-1</strain>
    </source>
</reference>
<dbReference type="EMBL" id="JAPDNT010000036">
    <property type="protein sequence ID" value="MCW3477366.1"/>
    <property type="molecule type" value="Genomic_DNA"/>
</dbReference>
<comment type="caution">
    <text evidence="1">The sequence shown here is derived from an EMBL/GenBank/DDBJ whole genome shotgun (WGS) entry which is preliminary data.</text>
</comment>
<name>A0AA41YNX2_9PROT</name>
<dbReference type="RefSeq" id="WP_264716311.1">
    <property type="nucleotide sequence ID" value="NZ_JAPDNT010000036.1"/>
</dbReference>